<proteinExistence type="predicted"/>
<dbReference type="STRING" id="1548207.AXK11_02685"/>
<sequence length="359" mass="38083">MKAWWGALSLRARLALAFAAMAAGALIFLLAIVARTLGTAALAEGKILPAAAFALGVFFLGGWFVAEWCLRELGKLAAKARSQTMLPDLRALTLGDSPAAPIPAELEGLAALLRQEAARHDRLLGELQRFTADAAHELRTPLTALRTTGEVALSGHADAATLREAIGTMLEEAVAMSALLERLLRLARLEAKAVEPRTLALAEHLAAWREQVLVLAEEKQVEVELDCPRGTGELSVFTDAALLGHAVTNLLHNAIQHSPPGSRIKIAVRHSHPNEAQAGGTSIAISDQGPGIRPEDQARVFERFYRVDKSRTRASGPSSGGHGLGLCIAKTAVERLGGTLTLRSAVGRGATFTLTLPEV</sequence>
<evidence type="ECO:0000313" key="14">
    <source>
        <dbReference type="Proteomes" id="UP000070058"/>
    </source>
</evidence>
<evidence type="ECO:0000313" key="13">
    <source>
        <dbReference type="EMBL" id="KXU37182.1"/>
    </source>
</evidence>
<dbReference type="CDD" id="cd00082">
    <property type="entry name" value="HisKA"/>
    <property type="match status" value="1"/>
</dbReference>
<dbReference type="InterPro" id="IPR003594">
    <property type="entry name" value="HATPase_dom"/>
</dbReference>
<evidence type="ECO:0000256" key="11">
    <source>
        <dbReference type="SAM" id="Phobius"/>
    </source>
</evidence>
<dbReference type="InterPro" id="IPR036890">
    <property type="entry name" value="HATPase_C_sf"/>
</dbReference>
<feature type="transmembrane region" description="Helical" evidence="11">
    <location>
        <begin position="50"/>
        <end position="70"/>
    </location>
</feature>
<evidence type="ECO:0000256" key="5">
    <source>
        <dbReference type="ARBA" id="ARBA00022679"/>
    </source>
</evidence>
<name>A0A139SRM1_9BACT</name>
<dbReference type="Gene3D" id="3.30.565.10">
    <property type="entry name" value="Histidine kinase-like ATPase, C-terminal domain"/>
    <property type="match status" value="1"/>
</dbReference>
<feature type="region of interest" description="Disordered" evidence="10">
    <location>
        <begin position="274"/>
        <end position="293"/>
    </location>
</feature>
<comment type="caution">
    <text evidence="13">The sequence shown here is derived from an EMBL/GenBank/DDBJ whole genome shotgun (WGS) entry which is preliminary data.</text>
</comment>
<dbReference type="FunFam" id="3.30.565.10:FF:000006">
    <property type="entry name" value="Sensor histidine kinase WalK"/>
    <property type="match status" value="1"/>
</dbReference>
<dbReference type="Proteomes" id="UP000070058">
    <property type="component" value="Unassembled WGS sequence"/>
</dbReference>
<evidence type="ECO:0000256" key="9">
    <source>
        <dbReference type="ARBA" id="ARBA00023136"/>
    </source>
</evidence>
<dbReference type="InterPro" id="IPR036097">
    <property type="entry name" value="HisK_dim/P_sf"/>
</dbReference>
<keyword evidence="9 11" id="KW-0472">Membrane</keyword>
<dbReference type="Pfam" id="PF02518">
    <property type="entry name" value="HATPase_c"/>
    <property type="match status" value="1"/>
</dbReference>
<dbReference type="EC" id="2.7.13.3" evidence="3"/>
<keyword evidence="14" id="KW-1185">Reference proteome</keyword>
<dbReference type="InterPro" id="IPR003661">
    <property type="entry name" value="HisK_dim/P_dom"/>
</dbReference>
<dbReference type="PANTHER" id="PTHR45436:SF5">
    <property type="entry name" value="SENSOR HISTIDINE KINASE TRCS"/>
    <property type="match status" value="1"/>
</dbReference>
<dbReference type="PRINTS" id="PR00344">
    <property type="entry name" value="BCTRLSENSOR"/>
</dbReference>
<dbReference type="InterPro" id="IPR005467">
    <property type="entry name" value="His_kinase_dom"/>
</dbReference>
<keyword evidence="4" id="KW-0597">Phosphoprotein</keyword>
<dbReference type="RefSeq" id="WP_068629008.1">
    <property type="nucleotide sequence ID" value="NZ_LSZQ01000020.1"/>
</dbReference>
<evidence type="ECO:0000256" key="3">
    <source>
        <dbReference type="ARBA" id="ARBA00012438"/>
    </source>
</evidence>
<protein>
    <recommendedName>
        <fullName evidence="3">histidine kinase</fullName>
        <ecNumber evidence="3">2.7.13.3</ecNumber>
    </recommendedName>
</protein>
<dbReference type="PANTHER" id="PTHR45436">
    <property type="entry name" value="SENSOR HISTIDINE KINASE YKOH"/>
    <property type="match status" value="1"/>
</dbReference>
<evidence type="ECO:0000256" key="10">
    <source>
        <dbReference type="SAM" id="MobiDB-lite"/>
    </source>
</evidence>
<keyword evidence="7 13" id="KW-0418">Kinase</keyword>
<comment type="subcellular location">
    <subcellularLocation>
        <location evidence="2">Membrane</location>
    </subcellularLocation>
</comment>
<evidence type="ECO:0000256" key="1">
    <source>
        <dbReference type="ARBA" id="ARBA00000085"/>
    </source>
</evidence>
<organism evidence="13 14">
    <name type="scientific">Cephaloticoccus primus</name>
    <dbReference type="NCBI Taxonomy" id="1548207"/>
    <lineage>
        <taxon>Bacteria</taxon>
        <taxon>Pseudomonadati</taxon>
        <taxon>Verrucomicrobiota</taxon>
        <taxon>Opitutia</taxon>
        <taxon>Opitutales</taxon>
        <taxon>Opitutaceae</taxon>
        <taxon>Cephaloticoccus</taxon>
    </lineage>
</organism>
<dbReference type="PROSITE" id="PS50109">
    <property type="entry name" value="HIS_KIN"/>
    <property type="match status" value="1"/>
</dbReference>
<evidence type="ECO:0000256" key="7">
    <source>
        <dbReference type="ARBA" id="ARBA00022777"/>
    </source>
</evidence>
<keyword evidence="8 11" id="KW-1133">Transmembrane helix</keyword>
<dbReference type="GO" id="GO:0000155">
    <property type="term" value="F:phosphorelay sensor kinase activity"/>
    <property type="evidence" value="ECO:0007669"/>
    <property type="project" value="InterPro"/>
</dbReference>
<keyword evidence="5" id="KW-0808">Transferase</keyword>
<evidence type="ECO:0000259" key="12">
    <source>
        <dbReference type="PROSITE" id="PS50109"/>
    </source>
</evidence>
<dbReference type="GO" id="GO:0016020">
    <property type="term" value="C:membrane"/>
    <property type="evidence" value="ECO:0007669"/>
    <property type="project" value="UniProtKB-SubCell"/>
</dbReference>
<dbReference type="CDD" id="cd00075">
    <property type="entry name" value="HATPase"/>
    <property type="match status" value="1"/>
</dbReference>
<reference evidence="14" key="1">
    <citation type="submission" date="2016-02" db="EMBL/GenBank/DDBJ databases">
        <authorList>
            <person name="Sanders J.G."/>
            <person name="Lin J.Y."/>
            <person name="Wertz J.T."/>
            <person name="Russell J.A."/>
            <person name="Moreau C.S."/>
            <person name="Powell S."/>
        </authorList>
    </citation>
    <scope>NUCLEOTIDE SEQUENCE [LARGE SCALE GENOMIC DNA]</scope>
    <source>
        <strain evidence="14">CAG34</strain>
    </source>
</reference>
<accession>A0A139SRM1</accession>
<dbReference type="EMBL" id="LSZQ01000020">
    <property type="protein sequence ID" value="KXU37182.1"/>
    <property type="molecule type" value="Genomic_DNA"/>
</dbReference>
<dbReference type="Pfam" id="PF00512">
    <property type="entry name" value="HisKA"/>
    <property type="match status" value="1"/>
</dbReference>
<evidence type="ECO:0000256" key="6">
    <source>
        <dbReference type="ARBA" id="ARBA00022692"/>
    </source>
</evidence>
<evidence type="ECO:0000256" key="8">
    <source>
        <dbReference type="ARBA" id="ARBA00022989"/>
    </source>
</evidence>
<dbReference type="Gene3D" id="1.10.287.130">
    <property type="match status" value="1"/>
</dbReference>
<feature type="domain" description="Histidine kinase" evidence="12">
    <location>
        <begin position="133"/>
        <end position="359"/>
    </location>
</feature>
<dbReference type="SUPFAM" id="SSF55874">
    <property type="entry name" value="ATPase domain of HSP90 chaperone/DNA topoisomerase II/histidine kinase"/>
    <property type="match status" value="1"/>
</dbReference>
<evidence type="ECO:0000256" key="4">
    <source>
        <dbReference type="ARBA" id="ARBA00022553"/>
    </source>
</evidence>
<dbReference type="SMART" id="SM00388">
    <property type="entry name" value="HisKA"/>
    <property type="match status" value="1"/>
</dbReference>
<dbReference type="InterPro" id="IPR004358">
    <property type="entry name" value="Sig_transdc_His_kin-like_C"/>
</dbReference>
<dbReference type="InterPro" id="IPR050428">
    <property type="entry name" value="TCS_sensor_his_kinase"/>
</dbReference>
<dbReference type="AlphaFoldDB" id="A0A139SRM1"/>
<comment type="catalytic activity">
    <reaction evidence="1">
        <text>ATP + protein L-histidine = ADP + protein N-phospho-L-histidine.</text>
        <dbReference type="EC" id="2.7.13.3"/>
    </reaction>
</comment>
<gene>
    <name evidence="13" type="ORF">AXK11_02685</name>
</gene>
<dbReference type="SMART" id="SM00387">
    <property type="entry name" value="HATPase_c"/>
    <property type="match status" value="1"/>
</dbReference>
<dbReference type="OrthoDB" id="9808408at2"/>
<dbReference type="SUPFAM" id="SSF47384">
    <property type="entry name" value="Homodimeric domain of signal transducing histidine kinase"/>
    <property type="match status" value="1"/>
</dbReference>
<evidence type="ECO:0000256" key="2">
    <source>
        <dbReference type="ARBA" id="ARBA00004370"/>
    </source>
</evidence>
<keyword evidence="6 11" id="KW-0812">Transmembrane</keyword>